<dbReference type="PANTHER" id="PTHR28152:SF1">
    <property type="entry name" value="HYDROXYACYL-THIOESTER DEHYDRATASE TYPE 2, MITOCHONDRIAL"/>
    <property type="match status" value="1"/>
</dbReference>
<dbReference type="KEGG" id="psuu:Psuf_090480"/>
<reference evidence="1 2" key="2">
    <citation type="submission" date="2020-03" db="EMBL/GenBank/DDBJ databases">
        <authorList>
            <person name="Ichikawa N."/>
            <person name="Kimura A."/>
            <person name="Kitahashi Y."/>
            <person name="Uohara A."/>
        </authorList>
    </citation>
    <scope>NUCLEOTIDE SEQUENCE [LARGE SCALE GENOMIC DNA]</scope>
    <source>
        <strain evidence="1 2">NBRC 105367</strain>
    </source>
</reference>
<keyword evidence="2" id="KW-1185">Reference proteome</keyword>
<dbReference type="GO" id="GO:0019171">
    <property type="term" value="F:(3R)-hydroxyacyl-[acyl-carrier-protein] dehydratase activity"/>
    <property type="evidence" value="ECO:0007669"/>
    <property type="project" value="TreeGrafter"/>
</dbReference>
<name>A0A6F8YZY0_9ACTN</name>
<dbReference type="SUPFAM" id="SSF54637">
    <property type="entry name" value="Thioesterase/thiol ester dehydrase-isomerase"/>
    <property type="match status" value="1"/>
</dbReference>
<dbReference type="RefSeq" id="WP_180214607.1">
    <property type="nucleotide sequence ID" value="NZ_AP022871.1"/>
</dbReference>
<evidence type="ECO:0000313" key="1">
    <source>
        <dbReference type="EMBL" id="BCB91735.1"/>
    </source>
</evidence>
<dbReference type="EMBL" id="AP022871">
    <property type="protein sequence ID" value="BCB91735.1"/>
    <property type="molecule type" value="Genomic_DNA"/>
</dbReference>
<sequence length="278" mass="29587">MSIMTVPPPAGGVVREEVIAPEPAEALANLLETEVPESVLPPMWHWVYLLERRRTADLGPDGHPTSGVPAPPGPGLRRMFAGGRVTTVRPLRIGQRATRVSWVARTSEKVGRTGPLTFLTLRTEISQGGQVAIVEEGDLVYRAAGGATPTGGEPEREQAEGPRLRLAVDEAFLFRFSALTYNAHRIHYDPGWASAEGYPGLVVHGPLQALMMAELARRHGGGLVGRTFGYRLVAPMVGVQTLTVLPGPDGAGAGARVLDGAGRLTAHSRHEAGNVTEI</sequence>
<dbReference type="Gene3D" id="3.10.129.10">
    <property type="entry name" value="Hotdog Thioesterase"/>
    <property type="match status" value="2"/>
</dbReference>
<dbReference type="PANTHER" id="PTHR28152">
    <property type="entry name" value="HYDROXYACYL-THIOESTER DEHYDRATASE TYPE 2, MITOCHONDRIAL"/>
    <property type="match status" value="1"/>
</dbReference>
<dbReference type="AlphaFoldDB" id="A0A6F8YZY0"/>
<gene>
    <name evidence="1" type="ORF">Psuf_090480</name>
</gene>
<proteinExistence type="predicted"/>
<accession>A0A6F8YZY0</accession>
<dbReference type="InterPro" id="IPR029069">
    <property type="entry name" value="HotDog_dom_sf"/>
</dbReference>
<organism evidence="1 2">
    <name type="scientific">Phytohabitans suffuscus</name>
    <dbReference type="NCBI Taxonomy" id="624315"/>
    <lineage>
        <taxon>Bacteria</taxon>
        <taxon>Bacillati</taxon>
        <taxon>Actinomycetota</taxon>
        <taxon>Actinomycetes</taxon>
        <taxon>Micromonosporales</taxon>
        <taxon>Micromonosporaceae</taxon>
    </lineage>
</organism>
<evidence type="ECO:0000313" key="2">
    <source>
        <dbReference type="Proteomes" id="UP000503011"/>
    </source>
</evidence>
<evidence type="ECO:0008006" key="3">
    <source>
        <dbReference type="Google" id="ProtNLM"/>
    </source>
</evidence>
<protein>
    <recommendedName>
        <fullName evidence="3">Mesaconyl-C(4)-CoA hydratase</fullName>
    </recommendedName>
</protein>
<dbReference type="InterPro" id="IPR052741">
    <property type="entry name" value="Mitochondrial_HTD2"/>
</dbReference>
<dbReference type="Proteomes" id="UP000503011">
    <property type="component" value="Chromosome"/>
</dbReference>
<reference evidence="1 2" key="1">
    <citation type="submission" date="2020-03" db="EMBL/GenBank/DDBJ databases">
        <title>Whole genome shotgun sequence of Phytohabitans suffuscus NBRC 105367.</title>
        <authorList>
            <person name="Komaki H."/>
            <person name="Tamura T."/>
        </authorList>
    </citation>
    <scope>NUCLEOTIDE SEQUENCE [LARGE SCALE GENOMIC DNA]</scope>
    <source>
        <strain evidence="1 2">NBRC 105367</strain>
    </source>
</reference>